<dbReference type="InterPro" id="IPR019164">
    <property type="entry name" value="TMEM147"/>
</dbReference>
<dbReference type="AlphaFoldDB" id="A0A1I7U386"/>
<keyword evidence="7 11" id="KW-0472">Membrane</keyword>
<dbReference type="GO" id="GO:0005886">
    <property type="term" value="C:plasma membrane"/>
    <property type="evidence" value="ECO:0007669"/>
    <property type="project" value="UniProtKB-SubCell"/>
</dbReference>
<feature type="transmembrane region" description="Helical" evidence="11">
    <location>
        <begin position="100"/>
        <end position="122"/>
    </location>
</feature>
<reference evidence="13" key="1">
    <citation type="submission" date="2016-11" db="UniProtKB">
        <authorList>
            <consortium name="WormBaseParasite"/>
        </authorList>
    </citation>
    <scope>IDENTIFICATION</scope>
</reference>
<dbReference type="PANTHER" id="PTHR12869:SF0">
    <property type="entry name" value="BOS COMPLEX SUBUNIT TMEM147"/>
    <property type="match status" value="1"/>
</dbReference>
<evidence type="ECO:0000256" key="6">
    <source>
        <dbReference type="ARBA" id="ARBA00022989"/>
    </source>
</evidence>
<dbReference type="Pfam" id="PF09767">
    <property type="entry name" value="DUF2053"/>
    <property type="match status" value="1"/>
</dbReference>
<feature type="transmembrane region" description="Helical" evidence="11">
    <location>
        <begin position="195"/>
        <end position="215"/>
    </location>
</feature>
<accession>A0A1I7U386</accession>
<protein>
    <recommendedName>
        <fullName evidence="9">BOS complex subunit TMEM147</fullName>
    </recommendedName>
    <alternativeName>
        <fullName evidence="10">Transmembrane protein 147</fullName>
    </alternativeName>
</protein>
<evidence type="ECO:0000256" key="8">
    <source>
        <dbReference type="ARBA" id="ARBA00034739"/>
    </source>
</evidence>
<feature type="transmembrane region" description="Helical" evidence="11">
    <location>
        <begin position="6"/>
        <end position="23"/>
    </location>
</feature>
<dbReference type="PANTHER" id="PTHR12869">
    <property type="entry name" value="SMALL SEVEN TRANSMEMBRANE DOMAIN-CONTAINING PROTEIN"/>
    <property type="match status" value="1"/>
</dbReference>
<dbReference type="WBParaSite" id="Csp11.Scaffold629.g14402.t1">
    <property type="protein sequence ID" value="Csp11.Scaffold629.g14402.t1"/>
    <property type="gene ID" value="Csp11.Scaffold629.g14402"/>
</dbReference>
<dbReference type="STRING" id="1561998.A0A1I7U386"/>
<evidence type="ECO:0000256" key="9">
    <source>
        <dbReference type="ARBA" id="ARBA00034846"/>
    </source>
</evidence>
<evidence type="ECO:0000256" key="1">
    <source>
        <dbReference type="ARBA" id="ARBA00004477"/>
    </source>
</evidence>
<keyword evidence="3" id="KW-1003">Cell membrane</keyword>
<evidence type="ECO:0000256" key="4">
    <source>
        <dbReference type="ARBA" id="ARBA00022692"/>
    </source>
</evidence>
<dbReference type="GO" id="GO:0005789">
    <property type="term" value="C:endoplasmic reticulum membrane"/>
    <property type="evidence" value="ECO:0007669"/>
    <property type="project" value="UniProtKB-SubCell"/>
</dbReference>
<feature type="transmembrane region" description="Helical" evidence="11">
    <location>
        <begin position="35"/>
        <end position="59"/>
    </location>
</feature>
<keyword evidence="4 11" id="KW-0812">Transmembrane</keyword>
<comment type="similarity">
    <text evidence="8">Belongs to the TMEM147 family.</text>
</comment>
<dbReference type="eggNOG" id="KOG3236">
    <property type="taxonomic scope" value="Eukaryota"/>
</dbReference>
<proteinExistence type="inferred from homology"/>
<dbReference type="Proteomes" id="UP000095282">
    <property type="component" value="Unplaced"/>
</dbReference>
<evidence type="ECO:0000256" key="5">
    <source>
        <dbReference type="ARBA" id="ARBA00022824"/>
    </source>
</evidence>
<organism evidence="12 13">
    <name type="scientific">Caenorhabditis tropicalis</name>
    <dbReference type="NCBI Taxonomy" id="1561998"/>
    <lineage>
        <taxon>Eukaryota</taxon>
        <taxon>Metazoa</taxon>
        <taxon>Ecdysozoa</taxon>
        <taxon>Nematoda</taxon>
        <taxon>Chromadorea</taxon>
        <taxon>Rhabditida</taxon>
        <taxon>Rhabditina</taxon>
        <taxon>Rhabditomorpha</taxon>
        <taxon>Rhabditoidea</taxon>
        <taxon>Rhabditidae</taxon>
        <taxon>Peloderinae</taxon>
        <taxon>Caenorhabditis</taxon>
    </lineage>
</organism>
<name>A0A1I7U386_9PELO</name>
<sequence length="225" mass="24970">MSFFHFINCFALSFAPYFIVYKYSGINEYSSIWKCATASGGYLLTQLAKLLLLATFFPALDGEGFSILPEFLKSCADIVDVIGLHLLMTNFLAGKGEVRIVVGGLGWGLAHSVAHRLVLLWVGARGTAFSWRWIQTSLDSSADLMMIVSLACLTWMITRSPNKTIVSPVLAMCVFSTFVYQTVQQVFSLHGWGLLAFRFVYSIATAFLTVIVYSANRTTNARKNE</sequence>
<evidence type="ECO:0000256" key="3">
    <source>
        <dbReference type="ARBA" id="ARBA00022475"/>
    </source>
</evidence>
<evidence type="ECO:0000256" key="10">
    <source>
        <dbReference type="ARBA" id="ARBA00034899"/>
    </source>
</evidence>
<evidence type="ECO:0000313" key="13">
    <source>
        <dbReference type="WBParaSite" id="Csp11.Scaffold629.g14402.t1"/>
    </source>
</evidence>
<keyword evidence="6 11" id="KW-1133">Transmembrane helix</keyword>
<evidence type="ECO:0000313" key="12">
    <source>
        <dbReference type="Proteomes" id="UP000095282"/>
    </source>
</evidence>
<evidence type="ECO:0000256" key="2">
    <source>
        <dbReference type="ARBA" id="ARBA00004651"/>
    </source>
</evidence>
<keyword evidence="12" id="KW-1185">Reference proteome</keyword>
<keyword evidence="5" id="KW-0256">Endoplasmic reticulum</keyword>
<evidence type="ECO:0000256" key="7">
    <source>
        <dbReference type="ARBA" id="ARBA00023136"/>
    </source>
</evidence>
<evidence type="ECO:0000256" key="11">
    <source>
        <dbReference type="SAM" id="Phobius"/>
    </source>
</evidence>
<comment type="subcellular location">
    <subcellularLocation>
        <location evidence="2">Cell membrane</location>
        <topology evidence="2">Multi-pass membrane protein</topology>
    </subcellularLocation>
    <subcellularLocation>
        <location evidence="1">Endoplasmic reticulum membrane</location>
        <topology evidence="1">Multi-pass membrane protein</topology>
    </subcellularLocation>
</comment>
<feature type="transmembrane region" description="Helical" evidence="11">
    <location>
        <begin position="165"/>
        <end position="183"/>
    </location>
</feature>